<evidence type="ECO:0000313" key="2">
    <source>
        <dbReference type="Proteomes" id="UP000789702"/>
    </source>
</evidence>
<accession>A0ACA9R1X7</accession>
<organism evidence="1 2">
    <name type="scientific">Dentiscutata heterogama</name>
    <dbReference type="NCBI Taxonomy" id="1316150"/>
    <lineage>
        <taxon>Eukaryota</taxon>
        <taxon>Fungi</taxon>
        <taxon>Fungi incertae sedis</taxon>
        <taxon>Mucoromycota</taxon>
        <taxon>Glomeromycotina</taxon>
        <taxon>Glomeromycetes</taxon>
        <taxon>Diversisporales</taxon>
        <taxon>Gigasporaceae</taxon>
        <taxon>Dentiscutata</taxon>
    </lineage>
</organism>
<sequence length="67" mass="7483">STSKILQFDSSLISGVLDTNLYQEEQELTASILSEFDDSNLRDQINLLQKVPELPSKILTNTSLLTN</sequence>
<reference evidence="1" key="1">
    <citation type="submission" date="2021-06" db="EMBL/GenBank/DDBJ databases">
        <authorList>
            <person name="Kallberg Y."/>
            <person name="Tangrot J."/>
            <person name="Rosling A."/>
        </authorList>
    </citation>
    <scope>NUCLEOTIDE SEQUENCE</scope>
    <source>
        <strain evidence="1">IL203A</strain>
    </source>
</reference>
<proteinExistence type="predicted"/>
<name>A0ACA9R1X7_9GLOM</name>
<dbReference type="Proteomes" id="UP000789702">
    <property type="component" value="Unassembled WGS sequence"/>
</dbReference>
<keyword evidence="2" id="KW-1185">Reference proteome</keyword>
<dbReference type="EMBL" id="CAJVPU010058059">
    <property type="protein sequence ID" value="CAG8773055.1"/>
    <property type="molecule type" value="Genomic_DNA"/>
</dbReference>
<gene>
    <name evidence="1" type="ORF">DHETER_LOCUS15956</name>
</gene>
<protein>
    <submittedName>
        <fullName evidence="1">3045_t:CDS:1</fullName>
    </submittedName>
</protein>
<evidence type="ECO:0000313" key="1">
    <source>
        <dbReference type="EMBL" id="CAG8773055.1"/>
    </source>
</evidence>
<feature type="non-terminal residue" evidence="1">
    <location>
        <position position="1"/>
    </location>
</feature>
<comment type="caution">
    <text evidence="1">The sequence shown here is derived from an EMBL/GenBank/DDBJ whole genome shotgun (WGS) entry which is preliminary data.</text>
</comment>